<comment type="caution">
    <text evidence="8">The sequence shown here is derived from an EMBL/GenBank/DDBJ whole genome shotgun (WGS) entry which is preliminary data.</text>
</comment>
<evidence type="ECO:0000256" key="4">
    <source>
        <dbReference type="ARBA" id="ARBA00023136"/>
    </source>
</evidence>
<evidence type="ECO:0000256" key="1">
    <source>
        <dbReference type="ARBA" id="ARBA00004141"/>
    </source>
</evidence>
<dbReference type="GO" id="GO:0005886">
    <property type="term" value="C:plasma membrane"/>
    <property type="evidence" value="ECO:0007669"/>
    <property type="project" value="TreeGrafter"/>
</dbReference>
<feature type="transmembrane region" description="Helical" evidence="6">
    <location>
        <begin position="385"/>
        <end position="408"/>
    </location>
</feature>
<reference evidence="8" key="1">
    <citation type="submission" date="2021-07" db="EMBL/GenBank/DDBJ databases">
        <title>Draft genome of Mortierella alpina, strain LL118, isolated from an aspen leaf litter sample.</title>
        <authorList>
            <person name="Yang S."/>
            <person name="Vinatzer B.A."/>
        </authorList>
    </citation>
    <scope>NUCLEOTIDE SEQUENCE</scope>
    <source>
        <strain evidence="8">LL118</strain>
    </source>
</reference>
<feature type="compositionally biased region" description="Low complexity" evidence="5">
    <location>
        <begin position="79"/>
        <end position="98"/>
    </location>
</feature>
<feature type="compositionally biased region" description="Basic and acidic residues" evidence="5">
    <location>
        <begin position="58"/>
        <end position="72"/>
    </location>
</feature>
<evidence type="ECO:0000313" key="9">
    <source>
        <dbReference type="Proteomes" id="UP000717515"/>
    </source>
</evidence>
<protein>
    <submittedName>
        <fullName evidence="8">Uncharacterized protein</fullName>
    </submittedName>
</protein>
<feature type="transmembrane region" description="Helical" evidence="6">
    <location>
        <begin position="151"/>
        <end position="175"/>
    </location>
</feature>
<keyword evidence="7" id="KW-0732">Signal</keyword>
<gene>
    <name evidence="8" type="ORF">KVV02_002683</name>
</gene>
<dbReference type="InterPro" id="IPR003689">
    <property type="entry name" value="ZIP"/>
</dbReference>
<evidence type="ECO:0000313" key="8">
    <source>
        <dbReference type="EMBL" id="KAG9327230.1"/>
    </source>
</evidence>
<feature type="transmembrane region" description="Helical" evidence="6">
    <location>
        <begin position="187"/>
        <end position="205"/>
    </location>
</feature>
<evidence type="ECO:0000256" key="7">
    <source>
        <dbReference type="SAM" id="SignalP"/>
    </source>
</evidence>
<evidence type="ECO:0000256" key="3">
    <source>
        <dbReference type="ARBA" id="ARBA00022989"/>
    </source>
</evidence>
<feature type="signal peptide" evidence="7">
    <location>
        <begin position="1"/>
        <end position="27"/>
    </location>
</feature>
<feature type="transmembrane region" description="Helical" evidence="6">
    <location>
        <begin position="225"/>
        <end position="247"/>
    </location>
</feature>
<keyword evidence="2 6" id="KW-0812">Transmembrane</keyword>
<dbReference type="GO" id="GO:0005385">
    <property type="term" value="F:zinc ion transmembrane transporter activity"/>
    <property type="evidence" value="ECO:0007669"/>
    <property type="project" value="TreeGrafter"/>
</dbReference>
<feature type="chain" id="PRO_5040311295" evidence="7">
    <location>
        <begin position="28"/>
        <end position="482"/>
    </location>
</feature>
<keyword evidence="4 6" id="KW-0472">Membrane</keyword>
<keyword evidence="3 6" id="KW-1133">Transmembrane helix</keyword>
<feature type="region of interest" description="Disordered" evidence="5">
    <location>
        <begin position="48"/>
        <end position="139"/>
    </location>
</feature>
<dbReference type="PANTHER" id="PTHR11040:SF44">
    <property type="entry name" value="PROTEIN ZNTC-RELATED"/>
    <property type="match status" value="1"/>
</dbReference>
<evidence type="ECO:0000256" key="6">
    <source>
        <dbReference type="SAM" id="Phobius"/>
    </source>
</evidence>
<sequence>MKFTLSSGAKAVAALLFLATVTPLATSSPSETSLEALSSAAVAEPVAHSVSMSHLRKRQEPGHDHDHDHDHPTATTSVGTPATGTGALGAATPTATTPAHDDHEGHDHGDHEGHDHDHEGHDHAESEAGHSHGPARVCDDHNHAAEGRYVVWHHIVALVVLIVVAGLGCVLPMILRDNQRTRYFVQCGKYFGAGIVLSVAFVHIMPEALFALTHPCLSKAWTDDYPGYAPLIMMMSGLTMLVIEYLASSLVIKVETQNKKDTVAAGSGDALEANNAHAHFNDKHDHVGHASSSSSLENKPQGLQDDCNHAHGLTLLQCGPGVSTKVSTYMLEAGITLHSVFIGISLGVLAGSEFLAMTIAICFHQFFEGIALGSRIADLTFRRRLMPFFLVALFALITPVGIAIGMGMRTSYKANSVENLIIMGVCNSIACGVLIYTAYVTLLGGDILYSERFRAESRANKASYLVAVWLGAITMAVIALWA</sequence>
<proteinExistence type="predicted"/>
<dbReference type="EMBL" id="JAIFTL010000007">
    <property type="protein sequence ID" value="KAG9327230.1"/>
    <property type="molecule type" value="Genomic_DNA"/>
</dbReference>
<dbReference type="PANTHER" id="PTHR11040">
    <property type="entry name" value="ZINC/IRON TRANSPORTER"/>
    <property type="match status" value="1"/>
</dbReference>
<evidence type="ECO:0000256" key="5">
    <source>
        <dbReference type="SAM" id="MobiDB-lite"/>
    </source>
</evidence>
<organism evidence="8 9">
    <name type="scientific">Mortierella alpina</name>
    <name type="common">Oleaginous fungus</name>
    <name type="synonym">Mortierella renispora</name>
    <dbReference type="NCBI Taxonomy" id="64518"/>
    <lineage>
        <taxon>Eukaryota</taxon>
        <taxon>Fungi</taxon>
        <taxon>Fungi incertae sedis</taxon>
        <taxon>Mucoromycota</taxon>
        <taxon>Mortierellomycotina</taxon>
        <taxon>Mortierellomycetes</taxon>
        <taxon>Mortierellales</taxon>
        <taxon>Mortierellaceae</taxon>
        <taxon>Mortierella</taxon>
    </lineage>
</organism>
<evidence type="ECO:0000256" key="2">
    <source>
        <dbReference type="ARBA" id="ARBA00022692"/>
    </source>
</evidence>
<feature type="compositionally biased region" description="Basic and acidic residues" evidence="5">
    <location>
        <begin position="99"/>
        <end position="130"/>
    </location>
</feature>
<name>A0A9P8IHH5_MORAP</name>
<feature type="transmembrane region" description="Helical" evidence="6">
    <location>
        <begin position="420"/>
        <end position="442"/>
    </location>
</feature>
<accession>A0A9P8IHH5</accession>
<dbReference type="Pfam" id="PF02535">
    <property type="entry name" value="Zip"/>
    <property type="match status" value="1"/>
</dbReference>
<comment type="subcellular location">
    <subcellularLocation>
        <location evidence="1">Membrane</location>
        <topology evidence="1">Multi-pass membrane protein</topology>
    </subcellularLocation>
</comment>
<dbReference type="AlphaFoldDB" id="A0A9P8IHH5"/>
<feature type="transmembrane region" description="Helical" evidence="6">
    <location>
        <begin position="462"/>
        <end position="481"/>
    </location>
</feature>
<dbReference type="Proteomes" id="UP000717515">
    <property type="component" value="Unassembled WGS sequence"/>
</dbReference>